<protein>
    <submittedName>
        <fullName evidence="3">Phage-Associated Protein</fullName>
    </submittedName>
</protein>
<sequence length="168" mass="20326">MKAYKLSEYIIQRIYEINNGVEHKCEITQLKLQKSLYFIYVYFLVNKQQKLFNDKFERWDLGPVIKNIYSKYKKYRDKPIEVPKNKVKLNKITNLEKIELDSLLFELNKFSTTKLIDFSHECDPWKETPKNKNISDEKIINYYSKNDLFKLLGIKNYTLLDLSTIRYD</sequence>
<dbReference type="Pfam" id="PF13274">
    <property type="entry name" value="SocA_Panacea"/>
    <property type="match status" value="1"/>
</dbReference>
<dbReference type="RefSeq" id="WP_114564094.1">
    <property type="nucleotide sequence ID" value="NZ_CP031088.1"/>
</dbReference>
<evidence type="ECO:0000313" key="2">
    <source>
        <dbReference type="EMBL" id="AXF95065.1"/>
    </source>
</evidence>
<dbReference type="EMBL" id="CP031088">
    <property type="protein sequence ID" value="AXF95065.1"/>
    <property type="molecule type" value="Genomic_DNA"/>
</dbReference>
<gene>
    <name evidence="3" type="ORF">SDAV_001212</name>
    <name evidence="2" type="ORF">SDAV_0049</name>
</gene>
<keyword evidence="4" id="KW-1185">Reference proteome</keyword>
<dbReference type="Proteomes" id="UP000253689">
    <property type="component" value="Chromosome"/>
</dbReference>
<organism evidence="3 4">
    <name type="scientific">Spiroplasma phoeniceum P40</name>
    <dbReference type="NCBI Taxonomy" id="1276259"/>
    <lineage>
        <taxon>Bacteria</taxon>
        <taxon>Bacillati</taxon>
        <taxon>Mycoplasmatota</taxon>
        <taxon>Mollicutes</taxon>
        <taxon>Entomoplasmatales</taxon>
        <taxon>Spiroplasmataceae</taxon>
        <taxon>Spiroplasma</taxon>
    </lineage>
</organism>
<dbReference type="KEGG" id="sphh:SDAV_001212"/>
<evidence type="ECO:0000313" key="4">
    <source>
        <dbReference type="Proteomes" id="UP000253689"/>
    </source>
</evidence>
<name>A0A345DPP1_9MOLU</name>
<evidence type="ECO:0000259" key="1">
    <source>
        <dbReference type="Pfam" id="PF13274"/>
    </source>
</evidence>
<evidence type="ECO:0000313" key="3">
    <source>
        <dbReference type="EMBL" id="AXF96179.1"/>
    </source>
</evidence>
<dbReference type="EMBL" id="CP031088">
    <property type="protein sequence ID" value="AXF96179.1"/>
    <property type="molecule type" value="Genomic_DNA"/>
</dbReference>
<reference evidence="4" key="1">
    <citation type="submission" date="2018-07" db="EMBL/GenBank/DDBJ databases">
        <title>Complete Genome Sequence of Spiroplasma phoeniceum.</title>
        <authorList>
            <person name="Davis R.E."/>
            <person name="Shao J.Y."/>
            <person name="Zhao Y."/>
            <person name="Silver A."/>
            <person name="Stump z."/>
            <person name="Gasparich G."/>
        </authorList>
    </citation>
    <scope>NUCLEOTIDE SEQUENCE [LARGE SCALE GENOMIC DNA]</scope>
    <source>
        <strain evidence="2 4">P40</strain>
    </source>
</reference>
<dbReference type="InterPro" id="IPR025272">
    <property type="entry name" value="SocA_Panacea"/>
</dbReference>
<reference evidence="3" key="2">
    <citation type="submission" date="2018-08" db="EMBL/GenBank/DDBJ databases">
        <title>Complete Genome Sequence of Spiroplasma phoeniceum.</title>
        <authorList>
            <person name="Davis R.E."/>
            <person name="Shao J.Y."/>
            <person name="Zhao Y."/>
            <person name="Silver A."/>
            <person name="Stump z."/>
            <person name="Gasparich G."/>
        </authorList>
    </citation>
    <scope>NUCLEOTIDE SEQUENCE</scope>
    <source>
        <strain evidence="3">P40</strain>
    </source>
</reference>
<accession>A0A345DPP1</accession>
<dbReference type="AlphaFoldDB" id="A0A345DPP1"/>
<proteinExistence type="predicted"/>
<feature type="domain" description="Antitoxin SocA-like Panacea" evidence="1">
    <location>
        <begin position="32"/>
        <end position="126"/>
    </location>
</feature>
<dbReference type="KEGG" id="sphh:SDAV_0049"/>